<dbReference type="AlphaFoldDB" id="A0A3F3QD51"/>
<protein>
    <submittedName>
        <fullName evidence="1">Uncharacterized protein</fullName>
    </submittedName>
</protein>
<keyword evidence="2" id="KW-1185">Reference proteome</keyword>
<dbReference type="RefSeq" id="XP_026630001.1">
    <property type="nucleotide sequence ID" value="XM_026765016.1"/>
</dbReference>
<dbReference type="EMBL" id="KZ852036">
    <property type="protein sequence ID" value="RDH36979.1"/>
    <property type="molecule type" value="Genomic_DNA"/>
</dbReference>
<evidence type="ECO:0000313" key="2">
    <source>
        <dbReference type="Proteomes" id="UP000253729"/>
    </source>
</evidence>
<evidence type="ECO:0000313" key="1">
    <source>
        <dbReference type="EMBL" id="RDH36979.1"/>
    </source>
</evidence>
<sequence>MGALWRSECMVAVAVRVSASEIGSQGGMEWMACCILWDLMVCLDVYFLNDSYAGEKLVFGGENGEFLRVE</sequence>
<reference evidence="1 2" key="1">
    <citation type="submission" date="2018-07" db="EMBL/GenBank/DDBJ databases">
        <title>The genomes of Aspergillus section Nigri reveals drivers in fungal speciation.</title>
        <authorList>
            <consortium name="DOE Joint Genome Institute"/>
            <person name="Vesth T.C."/>
            <person name="Nybo J."/>
            <person name="Theobald S."/>
            <person name="Brandl J."/>
            <person name="Frisvad J.C."/>
            <person name="Nielsen K.F."/>
            <person name="Lyhne E.K."/>
            <person name="Kogle M.E."/>
            <person name="Kuo A."/>
            <person name="Riley R."/>
            <person name="Clum A."/>
            <person name="Nolan M."/>
            <person name="Lipzen A."/>
            <person name="Salamov A."/>
            <person name="Henrissat B."/>
            <person name="Wiebenga A."/>
            <person name="De vries R.P."/>
            <person name="Grigoriev I.V."/>
            <person name="Mortensen U.H."/>
            <person name="Andersen M.R."/>
            <person name="Baker S.E."/>
        </authorList>
    </citation>
    <scope>NUCLEOTIDE SEQUENCE [LARGE SCALE GENOMIC DNA]</scope>
    <source>
        <strain evidence="1 2">CBS 139.54b</strain>
    </source>
</reference>
<name>A0A3F3QD51_9EURO</name>
<gene>
    <name evidence="1" type="ORF">BDQ94DRAFT_137225</name>
</gene>
<dbReference type="Proteomes" id="UP000253729">
    <property type="component" value="Unassembled WGS sequence"/>
</dbReference>
<dbReference type="GeneID" id="38133372"/>
<accession>A0A3F3QD51</accession>
<proteinExistence type="predicted"/>
<organism evidence="1 2">
    <name type="scientific">Aspergillus welwitschiae</name>
    <dbReference type="NCBI Taxonomy" id="1341132"/>
    <lineage>
        <taxon>Eukaryota</taxon>
        <taxon>Fungi</taxon>
        <taxon>Dikarya</taxon>
        <taxon>Ascomycota</taxon>
        <taxon>Pezizomycotina</taxon>
        <taxon>Eurotiomycetes</taxon>
        <taxon>Eurotiomycetidae</taxon>
        <taxon>Eurotiales</taxon>
        <taxon>Aspergillaceae</taxon>
        <taxon>Aspergillus</taxon>
        <taxon>Aspergillus subgen. Circumdati</taxon>
    </lineage>
</organism>